<accession>A0AAV6VBA1</accession>
<organism evidence="2 3">
    <name type="scientific">Oedothorax gibbosus</name>
    <dbReference type="NCBI Taxonomy" id="931172"/>
    <lineage>
        <taxon>Eukaryota</taxon>
        <taxon>Metazoa</taxon>
        <taxon>Ecdysozoa</taxon>
        <taxon>Arthropoda</taxon>
        <taxon>Chelicerata</taxon>
        <taxon>Arachnida</taxon>
        <taxon>Araneae</taxon>
        <taxon>Araneomorphae</taxon>
        <taxon>Entelegynae</taxon>
        <taxon>Araneoidea</taxon>
        <taxon>Linyphiidae</taxon>
        <taxon>Erigoninae</taxon>
        <taxon>Oedothorax</taxon>
    </lineage>
</organism>
<dbReference type="NCBIfam" id="TIGR02174">
    <property type="entry name" value="CXXU_selWTH"/>
    <property type="match status" value="1"/>
</dbReference>
<dbReference type="Pfam" id="PF10262">
    <property type="entry name" value="Rdx"/>
    <property type="match status" value="1"/>
</dbReference>
<sequence>MTLVSVSTRGFYYLVFVFAKLLLEGYEPRFNELKRRILEVIPNATVRGAVGRQSSYEITINDVEVFSKLKVGKFPQIDVVIQSAQAADAGEEPSEITETERCVIS</sequence>
<dbReference type="InterPro" id="IPR011893">
    <property type="entry name" value="Selenoprotein_Rdx-typ"/>
</dbReference>
<evidence type="ECO:0000313" key="2">
    <source>
        <dbReference type="EMBL" id="KAG8194040.1"/>
    </source>
</evidence>
<keyword evidence="3" id="KW-1185">Reference proteome</keyword>
<keyword evidence="1" id="KW-0676">Redox-active center</keyword>
<dbReference type="SUPFAM" id="SSF52833">
    <property type="entry name" value="Thioredoxin-like"/>
    <property type="match status" value="1"/>
</dbReference>
<comment type="caution">
    <text evidence="2">The sequence shown here is derived from an EMBL/GenBank/DDBJ whole genome shotgun (WGS) entry which is preliminary data.</text>
</comment>
<dbReference type="Proteomes" id="UP000827092">
    <property type="component" value="Unassembled WGS sequence"/>
</dbReference>
<gene>
    <name evidence="2" type="ORF">JTE90_028383</name>
</gene>
<dbReference type="Gene3D" id="3.40.30.10">
    <property type="entry name" value="Glutaredoxin"/>
    <property type="match status" value="1"/>
</dbReference>
<evidence type="ECO:0000313" key="3">
    <source>
        <dbReference type="Proteomes" id="UP000827092"/>
    </source>
</evidence>
<evidence type="ECO:0000256" key="1">
    <source>
        <dbReference type="ARBA" id="ARBA00023284"/>
    </source>
</evidence>
<protein>
    <submittedName>
        <fullName evidence="2">Uncharacterized protein</fullName>
    </submittedName>
</protein>
<dbReference type="InterPro" id="IPR036249">
    <property type="entry name" value="Thioredoxin-like_sf"/>
</dbReference>
<name>A0AAV6VBA1_9ARAC</name>
<reference evidence="2 3" key="1">
    <citation type="journal article" date="2022" name="Nat. Ecol. Evol.">
        <title>A masculinizing supergene underlies an exaggerated male reproductive morph in a spider.</title>
        <authorList>
            <person name="Hendrickx F."/>
            <person name="De Corte Z."/>
            <person name="Sonet G."/>
            <person name="Van Belleghem S.M."/>
            <person name="Kostlbacher S."/>
            <person name="Vangestel C."/>
        </authorList>
    </citation>
    <scope>NUCLEOTIDE SEQUENCE [LARGE SCALE GENOMIC DNA]</scope>
    <source>
        <strain evidence="2">W744_W776</strain>
    </source>
</reference>
<proteinExistence type="predicted"/>
<dbReference type="EMBL" id="JAFNEN010000110">
    <property type="protein sequence ID" value="KAG8194040.1"/>
    <property type="molecule type" value="Genomic_DNA"/>
</dbReference>
<dbReference type="AlphaFoldDB" id="A0AAV6VBA1"/>